<proteinExistence type="predicted"/>
<sequence length="47" mass="5621">MKMGLDAKGKHSVYKRRLLIPIFVIKWKQELPGHVRSQVGTWEREWS</sequence>
<dbReference type="Proteomes" id="UP000221734">
    <property type="component" value="Chromosome Kuenenia_stuttgartiensis_MBR1"/>
</dbReference>
<dbReference type="AlphaFoldDB" id="A0A2C9CBB1"/>
<evidence type="ECO:0000313" key="1">
    <source>
        <dbReference type="EMBL" id="SOH02853.1"/>
    </source>
</evidence>
<organism evidence="1 2">
    <name type="scientific">Kuenenia stuttgartiensis</name>
    <dbReference type="NCBI Taxonomy" id="174633"/>
    <lineage>
        <taxon>Bacteria</taxon>
        <taxon>Pseudomonadati</taxon>
        <taxon>Planctomycetota</taxon>
        <taxon>Candidatus Brocadiia</taxon>
        <taxon>Candidatus Brocadiales</taxon>
        <taxon>Candidatus Brocadiaceae</taxon>
        <taxon>Candidatus Kuenenia</taxon>
    </lineage>
</organism>
<protein>
    <submittedName>
        <fullName evidence="1">Uncharacterized protein</fullName>
    </submittedName>
</protein>
<evidence type="ECO:0000313" key="2">
    <source>
        <dbReference type="Proteomes" id="UP000221734"/>
    </source>
</evidence>
<reference evidence="2" key="1">
    <citation type="submission" date="2017-10" db="EMBL/GenBank/DDBJ databases">
        <authorList>
            <person name="Frank J."/>
        </authorList>
    </citation>
    <scope>NUCLEOTIDE SEQUENCE [LARGE SCALE GENOMIC DNA]</scope>
</reference>
<dbReference type="KEGG" id="kst:KSMBR1_0337"/>
<gene>
    <name evidence="1" type="ORF">KSMBR1_0337</name>
</gene>
<keyword evidence="2" id="KW-1185">Reference proteome</keyword>
<name>A0A2C9CBB1_KUEST</name>
<dbReference type="EMBL" id="LT934425">
    <property type="protein sequence ID" value="SOH02853.1"/>
    <property type="molecule type" value="Genomic_DNA"/>
</dbReference>
<accession>A0A2C9CBB1</accession>